<keyword evidence="3" id="KW-1185">Reference proteome</keyword>
<dbReference type="EMBL" id="JBDZDV010000002">
    <property type="protein sequence ID" value="MET3110788.1"/>
    <property type="molecule type" value="Genomic_DNA"/>
</dbReference>
<proteinExistence type="predicted"/>
<accession>A0ABV2E8P5</accession>
<dbReference type="Proteomes" id="UP001549019">
    <property type="component" value="Unassembled WGS sequence"/>
</dbReference>
<dbReference type="InterPro" id="IPR004919">
    <property type="entry name" value="GmrSD_N"/>
</dbReference>
<reference evidence="2 3" key="1">
    <citation type="submission" date="2024-05" db="EMBL/GenBank/DDBJ databases">
        <title>Genomic Encyclopedia of Type Strains, Phase IV (KMG-IV): sequencing the most valuable type-strain genomes for metagenomic binning, comparative biology and taxonomic classification.</title>
        <authorList>
            <person name="Goeker M."/>
        </authorList>
    </citation>
    <scope>NUCLEOTIDE SEQUENCE [LARGE SCALE GENOMIC DNA]</scope>
    <source>
        <strain evidence="2 3">DSM 25286</strain>
    </source>
</reference>
<gene>
    <name evidence="2" type="ORF">ABHD89_001190</name>
</gene>
<evidence type="ECO:0000313" key="3">
    <source>
        <dbReference type="Proteomes" id="UP001549019"/>
    </source>
</evidence>
<sequence length="604" mass="71595">MKYRTDMVNFSELQEKATVNKFQRRLVWSEKEKIAFIETLKKGYPFGSILIYKYPNDNREEKFSIIDGLQRYTTMEDFNENPHKYIRDIDKFIDDINNRIVDDGISANTKNNYKKHISDAVNKLFEKYEVKERKYNTLYNILSNDSLIRENIVPYKEFIYEQQDKILNHVDEYLNVNDIKIPCIEFTGDETELANVFQNLNRGGKKLSKYQVFSAQWSNYTSQLSKDKYNNKILEIVINRYTELTENRNVDIHDFDESEMRTKREINLSEFCYALGILIIEKMNVFWSKNSSNLEDIANEIGYSSLGIILSVSNNKLHAIPSRRNFFSDPYKIEVLVSSALSIFENINNHFKKYLRVPGAAEKYEAKVASNFQVLSYFAALWVTKYNYDEESGIVTEKQGYKKKFDENLKNFLLYFIHDLVIYRWSGTGDKKLNDIYINNNERYLYPIELEDLEIEIMNWNEEQLNKSSIRHDNIAKTLYIIYLSFYINNHNENSYDYEHIFPKARFDKYYKDFRIPLGSLGNIMLLEKGINRSKKDNHILGNLVNISELKKDFIEIHEYPNTNVLSSLSDDLREKDLEKVKKEIENRSKKVITNLKENLSKSF</sequence>
<protein>
    <recommendedName>
        <fullName evidence="1">GmrSD restriction endonucleases N-terminal domain-containing protein</fullName>
    </recommendedName>
</protein>
<comment type="caution">
    <text evidence="2">The sequence shown here is derived from an EMBL/GenBank/DDBJ whole genome shotgun (WGS) entry which is preliminary data.</text>
</comment>
<dbReference type="RefSeq" id="WP_230821658.1">
    <property type="nucleotide sequence ID" value="NZ_JAJNCU010000003.1"/>
</dbReference>
<name>A0ABV2E8P5_9STAP</name>
<dbReference type="PANTHER" id="PTHR37292">
    <property type="entry name" value="VNG6097C"/>
    <property type="match status" value="1"/>
</dbReference>
<evidence type="ECO:0000259" key="1">
    <source>
        <dbReference type="Pfam" id="PF03235"/>
    </source>
</evidence>
<dbReference type="Pfam" id="PF03235">
    <property type="entry name" value="GmrSD_N"/>
    <property type="match status" value="1"/>
</dbReference>
<organism evidence="2 3">
    <name type="scientific">Salinicoccus halitifaciens</name>
    <dbReference type="NCBI Taxonomy" id="1073415"/>
    <lineage>
        <taxon>Bacteria</taxon>
        <taxon>Bacillati</taxon>
        <taxon>Bacillota</taxon>
        <taxon>Bacilli</taxon>
        <taxon>Bacillales</taxon>
        <taxon>Staphylococcaceae</taxon>
        <taxon>Salinicoccus</taxon>
    </lineage>
</organism>
<dbReference type="PANTHER" id="PTHR37292:SF2">
    <property type="entry name" value="DUF262 DOMAIN-CONTAINING PROTEIN"/>
    <property type="match status" value="1"/>
</dbReference>
<feature type="domain" description="GmrSD restriction endonucleases N-terminal" evidence="1">
    <location>
        <begin position="17"/>
        <end position="216"/>
    </location>
</feature>
<evidence type="ECO:0000313" key="2">
    <source>
        <dbReference type="EMBL" id="MET3110788.1"/>
    </source>
</evidence>